<keyword evidence="6" id="KW-1185">Reference proteome</keyword>
<keyword evidence="1" id="KW-0547">Nucleotide-binding</keyword>
<dbReference type="InterPro" id="IPR036388">
    <property type="entry name" value="WH-like_DNA-bd_sf"/>
</dbReference>
<dbReference type="SMART" id="SM00421">
    <property type="entry name" value="HTH_LUXR"/>
    <property type="match status" value="1"/>
</dbReference>
<reference evidence="5 6" key="1">
    <citation type="journal article" date="2016" name="Arch. Microbiol.">
        <title>Streptomyces zhihengii sp. nov., isolated from rhizospheric soil of Psammosilene tunicoides.</title>
        <authorList>
            <person name="Huang M.J."/>
            <person name="Fei J.J."/>
            <person name="Salam N."/>
            <person name="Kim C.J."/>
            <person name="Hozzein W.N."/>
            <person name="Xiao M."/>
            <person name="Huang H.Q."/>
            <person name="Li W.J."/>
        </authorList>
    </citation>
    <scope>NUCLEOTIDE SEQUENCE [LARGE SCALE GENOMIC DNA]</scope>
    <source>
        <strain evidence="5 6">YIM T102</strain>
    </source>
</reference>
<accession>A0ABS2UZH6</accession>
<feature type="region of interest" description="Disordered" evidence="3">
    <location>
        <begin position="1"/>
        <end position="49"/>
    </location>
</feature>
<dbReference type="InterPro" id="IPR016032">
    <property type="entry name" value="Sig_transdc_resp-reg_C-effctor"/>
</dbReference>
<dbReference type="Gene3D" id="1.10.10.10">
    <property type="entry name" value="Winged helix-like DNA-binding domain superfamily/Winged helix DNA-binding domain"/>
    <property type="match status" value="1"/>
</dbReference>
<dbReference type="PROSITE" id="PS00622">
    <property type="entry name" value="HTH_LUXR_1"/>
    <property type="match status" value="1"/>
</dbReference>
<dbReference type="SUPFAM" id="SSF46894">
    <property type="entry name" value="C-terminal effector domain of the bipartite response regulators"/>
    <property type="match status" value="1"/>
</dbReference>
<dbReference type="Proteomes" id="UP000664109">
    <property type="component" value="Unassembled WGS sequence"/>
</dbReference>
<evidence type="ECO:0000259" key="4">
    <source>
        <dbReference type="PROSITE" id="PS50043"/>
    </source>
</evidence>
<dbReference type="PANTHER" id="PTHR16305:SF35">
    <property type="entry name" value="TRANSCRIPTIONAL ACTIVATOR DOMAIN"/>
    <property type="match status" value="1"/>
</dbReference>
<keyword evidence="2" id="KW-0067">ATP-binding</keyword>
<proteinExistence type="predicted"/>
<dbReference type="PROSITE" id="PS50043">
    <property type="entry name" value="HTH_LUXR_2"/>
    <property type="match status" value="1"/>
</dbReference>
<dbReference type="SUPFAM" id="SSF52540">
    <property type="entry name" value="P-loop containing nucleoside triphosphate hydrolases"/>
    <property type="match status" value="1"/>
</dbReference>
<feature type="region of interest" description="Disordered" evidence="3">
    <location>
        <begin position="438"/>
        <end position="481"/>
    </location>
</feature>
<feature type="compositionally biased region" description="Basic and acidic residues" evidence="3">
    <location>
        <begin position="451"/>
        <end position="465"/>
    </location>
</feature>
<evidence type="ECO:0000313" key="6">
    <source>
        <dbReference type="Proteomes" id="UP000664109"/>
    </source>
</evidence>
<organism evidence="5 6">
    <name type="scientific">Streptomyces zhihengii</name>
    <dbReference type="NCBI Taxonomy" id="1818004"/>
    <lineage>
        <taxon>Bacteria</taxon>
        <taxon>Bacillati</taxon>
        <taxon>Actinomycetota</taxon>
        <taxon>Actinomycetes</taxon>
        <taxon>Kitasatosporales</taxon>
        <taxon>Streptomycetaceae</taxon>
        <taxon>Streptomyces</taxon>
    </lineage>
</organism>
<dbReference type="CDD" id="cd06170">
    <property type="entry name" value="LuxR_C_like"/>
    <property type="match status" value="1"/>
</dbReference>
<comment type="caution">
    <text evidence="5">The sequence shown here is derived from an EMBL/GenBank/DDBJ whole genome shotgun (WGS) entry which is preliminary data.</text>
</comment>
<evidence type="ECO:0000313" key="5">
    <source>
        <dbReference type="EMBL" id="MBM9622981.1"/>
    </source>
</evidence>
<feature type="region of interest" description="Disordered" evidence="3">
    <location>
        <begin position="543"/>
        <end position="574"/>
    </location>
</feature>
<evidence type="ECO:0000256" key="1">
    <source>
        <dbReference type="ARBA" id="ARBA00022741"/>
    </source>
</evidence>
<dbReference type="Pfam" id="PF00196">
    <property type="entry name" value="GerE"/>
    <property type="match status" value="1"/>
</dbReference>
<dbReference type="PRINTS" id="PR00038">
    <property type="entry name" value="HTHLUXR"/>
</dbReference>
<gene>
    <name evidence="5" type="ORF">JE024_30430</name>
</gene>
<name>A0ABS2UZH6_9ACTN</name>
<evidence type="ECO:0000256" key="3">
    <source>
        <dbReference type="SAM" id="MobiDB-lite"/>
    </source>
</evidence>
<feature type="compositionally biased region" description="Pro residues" evidence="3">
    <location>
        <begin position="556"/>
        <end position="574"/>
    </location>
</feature>
<dbReference type="InterPro" id="IPR000792">
    <property type="entry name" value="Tscrpt_reg_LuxR_C"/>
</dbReference>
<dbReference type="EMBL" id="JAFEJA010000002">
    <property type="protein sequence ID" value="MBM9622981.1"/>
    <property type="molecule type" value="Genomic_DNA"/>
</dbReference>
<dbReference type="PANTHER" id="PTHR16305">
    <property type="entry name" value="TESTICULAR SOLUBLE ADENYLYL CYCLASE"/>
    <property type="match status" value="1"/>
</dbReference>
<dbReference type="InterPro" id="IPR041664">
    <property type="entry name" value="AAA_16"/>
</dbReference>
<evidence type="ECO:0000256" key="2">
    <source>
        <dbReference type="ARBA" id="ARBA00022840"/>
    </source>
</evidence>
<sequence>MKDLVKTGRGRSTERPTQKRRVTRHPAPAGEQADQRGHRATRHPVSEPRVERLTRTVLVQREEQLAGLRRMYRTSRELGRGQVALLSGPVGSGKTEVLEVFGEWAAAMGARVLRAAGSRAERDIPLGVIWQLLHSAPLEAASLAQADELIETAFDRLNRAAGAVEELPPGDDLWARVLHAVFTSLTGLDDAAPLTVAVDDLHHADAASLHCLLYVIRRFRRAPVTIVLAETTTLRPAHPLLRAELFSQPSFRRYTLPLLSAEAVARLVLRDAEGRGGTSARETAAGLLGVTGGNPLLLRALLDEQAGGPGGDGTYGPVPGDAFDQAVLRCLYRHEPVVRQVARALAVLDRRASAELIGRLLGVPPDFTAPAMRLLRGAGLTEAGRLRHPRILDLIISDMPAEERRRLHRLAGETLHERGAEAGEIARHHRAAAWTDTPWAAPAGADGAEEQVSHGRSDPAAEPTRHTGGQPGGGESDGDGDVLSEAERRVAELAARGDTNRQIARTLFVTVSTVEQHLTRVYRKLDVRRRTDLPEHLNACRGRAQEPARDCAPGPLATPPGISGPPPGAPPPRG</sequence>
<dbReference type="Pfam" id="PF13191">
    <property type="entry name" value="AAA_16"/>
    <property type="match status" value="1"/>
</dbReference>
<protein>
    <submittedName>
        <fullName evidence="5">AAA family ATPase</fullName>
    </submittedName>
</protein>
<feature type="domain" description="HTH luxR-type" evidence="4">
    <location>
        <begin position="476"/>
        <end position="541"/>
    </location>
</feature>
<feature type="compositionally biased region" description="Basic and acidic residues" evidence="3">
    <location>
        <begin position="1"/>
        <end position="17"/>
    </location>
</feature>
<dbReference type="InterPro" id="IPR027417">
    <property type="entry name" value="P-loop_NTPase"/>
</dbReference>